<sequence length="196" mass="21584">MASDIAAFPPSAVRLSVSAAGAESVRFGADGTERETSRHLLRADGWLHWDYTVRDERGDAHHSCDGTAIRSTLPGRGGTRHCPVPDPPTRDDPLYFCSWTAFARGWFAEMLRPVDLLARVRVTSTGDPDGEGRMRMAAEPTGSELSPYSGFSLTGRRRLELVLDTRRGCFTEVTVVHRDSAGADRSSFHRLTRPDP</sequence>
<dbReference type="EMBL" id="VFQC01000001">
    <property type="protein sequence ID" value="TQN33096.1"/>
    <property type="molecule type" value="Genomic_DNA"/>
</dbReference>
<organism evidence="2 3">
    <name type="scientific">Haloactinospora alba</name>
    <dbReference type="NCBI Taxonomy" id="405555"/>
    <lineage>
        <taxon>Bacteria</taxon>
        <taxon>Bacillati</taxon>
        <taxon>Actinomycetota</taxon>
        <taxon>Actinomycetes</taxon>
        <taxon>Streptosporangiales</taxon>
        <taxon>Nocardiopsidaceae</taxon>
        <taxon>Haloactinospora</taxon>
    </lineage>
</organism>
<evidence type="ECO:0000313" key="3">
    <source>
        <dbReference type="Proteomes" id="UP000317422"/>
    </source>
</evidence>
<protein>
    <submittedName>
        <fullName evidence="2">Uncharacterized protein</fullName>
    </submittedName>
</protein>
<accession>A0A543NMP9</accession>
<reference evidence="2 3" key="1">
    <citation type="submission" date="2019-06" db="EMBL/GenBank/DDBJ databases">
        <title>Sequencing the genomes of 1000 actinobacteria strains.</title>
        <authorList>
            <person name="Klenk H.-P."/>
        </authorList>
    </citation>
    <scope>NUCLEOTIDE SEQUENCE [LARGE SCALE GENOMIC DNA]</scope>
    <source>
        <strain evidence="2 3">DSM 45015</strain>
    </source>
</reference>
<evidence type="ECO:0000256" key="1">
    <source>
        <dbReference type="SAM" id="MobiDB-lite"/>
    </source>
</evidence>
<dbReference type="AlphaFoldDB" id="A0A543NMP9"/>
<dbReference type="RefSeq" id="WP_141924511.1">
    <property type="nucleotide sequence ID" value="NZ_VFQC01000001.1"/>
</dbReference>
<gene>
    <name evidence="2" type="ORF">FHX37_3095</name>
</gene>
<dbReference type="Proteomes" id="UP000317422">
    <property type="component" value="Unassembled WGS sequence"/>
</dbReference>
<dbReference type="OrthoDB" id="5192010at2"/>
<comment type="caution">
    <text evidence="2">The sequence shown here is derived from an EMBL/GenBank/DDBJ whole genome shotgun (WGS) entry which is preliminary data.</text>
</comment>
<evidence type="ECO:0000313" key="2">
    <source>
        <dbReference type="EMBL" id="TQN33096.1"/>
    </source>
</evidence>
<proteinExistence type="predicted"/>
<feature type="region of interest" description="Disordered" evidence="1">
    <location>
        <begin position="125"/>
        <end position="149"/>
    </location>
</feature>
<name>A0A543NMP9_9ACTN</name>
<keyword evidence="3" id="KW-1185">Reference proteome</keyword>